<dbReference type="PANTHER" id="PTHR45953">
    <property type="entry name" value="IDURONATE 2-SULFATASE"/>
    <property type="match status" value="1"/>
</dbReference>
<keyword evidence="1" id="KW-0479">Metal-binding</keyword>
<protein>
    <submittedName>
        <fullName evidence="4">Sulfatase</fullName>
    </submittedName>
</protein>
<dbReference type="SUPFAM" id="SSF53649">
    <property type="entry name" value="Alkaline phosphatase-like"/>
    <property type="match status" value="1"/>
</dbReference>
<evidence type="ECO:0000259" key="3">
    <source>
        <dbReference type="Pfam" id="PF00884"/>
    </source>
</evidence>
<accession>A0A7M3SAA0</accession>
<feature type="domain" description="Sulfatase N-terminal" evidence="3">
    <location>
        <begin position="4"/>
        <end position="350"/>
    </location>
</feature>
<dbReference type="InterPro" id="IPR017850">
    <property type="entry name" value="Alkaline_phosphatase_core_sf"/>
</dbReference>
<dbReference type="AlphaFoldDB" id="A0A7M3SAA0"/>
<dbReference type="EMBL" id="AP023368">
    <property type="protein sequence ID" value="BCK01518.1"/>
    <property type="molecule type" value="Genomic_DNA"/>
</dbReference>
<dbReference type="InterPro" id="IPR000917">
    <property type="entry name" value="Sulfatase_N"/>
</dbReference>
<dbReference type="KEGG" id="acht:bsdcttw_45580"/>
<name>A0A7M3SAA0_9FIRM</name>
<dbReference type="GO" id="GO:0046872">
    <property type="term" value="F:metal ion binding"/>
    <property type="evidence" value="ECO:0007669"/>
    <property type="project" value="UniProtKB-KW"/>
</dbReference>
<sequence length="615" mass="71924">MKAIMVMYDSLSKGFLSPYGCEFVHTPNFERLAKKTVRFDNFFVGSMPCMPARRELHTGRYNFLHRGWGPVEPFDDSMPQILREHGTYTHLVTDHYHYLEDGGATYHNRYSSFEIFRGQEGDYWKGEVKDPVIPPCENYQKAQDMPRLWRQDWINRKYLTSNKEMPQSRTFAAGLEFIETNKDSDNWFLQIEAFDPHEPFFAGQEYRDLYPHPYSGKHFDWPSYGPVRESEEMVNHIKAEYSALVTMCDDKLGLVLDAMDKYNLWEDTMLIVNTDHGFLMGEHKWWAKNIAPLYNEVANTPFFIYDPRYKNGPYLQNPTYDNNISHNNLTGVCEKLAQTIDIPATLLDFFGVDIPKDMQGKPLRKAYAENEVIHEQVLYGYFGGTLNTSDGRYTYLRAPEKSVDYYEYTLMPTNMNCMFSTEKLQTAELSEGFGFTKGAKLLQFRVSNPFNLCLAKNLLFDTKEDPSQLQNIDDSQMETKLINGMLTLLKSSEAPAEQYERFGLPKDREFTLTMLLEQREERAKRMSAGIYEQYQWQPEAKELFYTISSLFRREQAEQLEKNLEDYLASNRIENQNDKTIRIEDLNQYIEQQAETMQELKPVKKVLPTLNAYAKA</sequence>
<dbReference type="GO" id="GO:0004423">
    <property type="term" value="F:iduronate-2-sulfatase activity"/>
    <property type="evidence" value="ECO:0007669"/>
    <property type="project" value="TreeGrafter"/>
</dbReference>
<evidence type="ECO:0000313" key="4">
    <source>
        <dbReference type="EMBL" id="BCK01518.1"/>
    </source>
</evidence>
<dbReference type="Gene3D" id="3.40.720.10">
    <property type="entry name" value="Alkaline Phosphatase, subunit A"/>
    <property type="match status" value="1"/>
</dbReference>
<dbReference type="GO" id="GO:0005737">
    <property type="term" value="C:cytoplasm"/>
    <property type="evidence" value="ECO:0007669"/>
    <property type="project" value="TreeGrafter"/>
</dbReference>
<dbReference type="PANTHER" id="PTHR45953:SF1">
    <property type="entry name" value="IDURONATE 2-SULFATASE"/>
    <property type="match status" value="1"/>
</dbReference>
<organism evidence="4 5">
    <name type="scientific">Anaerocolumna chitinilytica</name>
    <dbReference type="NCBI Taxonomy" id="1727145"/>
    <lineage>
        <taxon>Bacteria</taxon>
        <taxon>Bacillati</taxon>
        <taxon>Bacillota</taxon>
        <taxon>Clostridia</taxon>
        <taxon>Lachnospirales</taxon>
        <taxon>Lachnospiraceae</taxon>
        <taxon>Anaerocolumna</taxon>
    </lineage>
</organism>
<dbReference type="Proteomes" id="UP000515703">
    <property type="component" value="Chromosome"/>
</dbReference>
<gene>
    <name evidence="4" type="ORF">bsdcttw_45580</name>
</gene>
<dbReference type="CDD" id="cd16148">
    <property type="entry name" value="sulfatase_like"/>
    <property type="match status" value="1"/>
</dbReference>
<reference evidence="4 5" key="1">
    <citation type="submission" date="2020-08" db="EMBL/GenBank/DDBJ databases">
        <title>Draft genome sequencing of an Anaerocolumna strain isolated from anoxic soil subjected to BSD treatment.</title>
        <authorList>
            <person name="Uek A."/>
            <person name="Tonouchi A."/>
        </authorList>
    </citation>
    <scope>NUCLEOTIDE SEQUENCE [LARGE SCALE GENOMIC DNA]</scope>
    <source>
        <strain evidence="4 5">CTTW</strain>
    </source>
</reference>
<proteinExistence type="predicted"/>
<keyword evidence="5" id="KW-1185">Reference proteome</keyword>
<keyword evidence="2" id="KW-0378">Hydrolase</keyword>
<evidence type="ECO:0000256" key="1">
    <source>
        <dbReference type="ARBA" id="ARBA00022723"/>
    </source>
</evidence>
<reference evidence="4 5" key="2">
    <citation type="submission" date="2020-08" db="EMBL/GenBank/DDBJ databases">
        <authorList>
            <person name="Ueki A."/>
            <person name="Tonouchi A."/>
        </authorList>
    </citation>
    <scope>NUCLEOTIDE SEQUENCE [LARGE SCALE GENOMIC DNA]</scope>
    <source>
        <strain evidence="4 5">CTTW</strain>
    </source>
</reference>
<evidence type="ECO:0000256" key="2">
    <source>
        <dbReference type="ARBA" id="ARBA00022801"/>
    </source>
</evidence>
<dbReference type="Pfam" id="PF00884">
    <property type="entry name" value="Sulfatase"/>
    <property type="match status" value="1"/>
</dbReference>
<evidence type="ECO:0000313" key="5">
    <source>
        <dbReference type="Proteomes" id="UP000515703"/>
    </source>
</evidence>
<dbReference type="RefSeq" id="WP_185257071.1">
    <property type="nucleotide sequence ID" value="NZ_AP023368.1"/>
</dbReference>